<accession>A0AAD7J1I5</accession>
<organism evidence="1 2">
    <name type="scientific">Mycena metata</name>
    <dbReference type="NCBI Taxonomy" id="1033252"/>
    <lineage>
        <taxon>Eukaryota</taxon>
        <taxon>Fungi</taxon>
        <taxon>Dikarya</taxon>
        <taxon>Basidiomycota</taxon>
        <taxon>Agaricomycotina</taxon>
        <taxon>Agaricomycetes</taxon>
        <taxon>Agaricomycetidae</taxon>
        <taxon>Agaricales</taxon>
        <taxon>Marasmiineae</taxon>
        <taxon>Mycenaceae</taxon>
        <taxon>Mycena</taxon>
    </lineage>
</organism>
<comment type="caution">
    <text evidence="1">The sequence shown here is derived from an EMBL/GenBank/DDBJ whole genome shotgun (WGS) entry which is preliminary data.</text>
</comment>
<keyword evidence="2" id="KW-1185">Reference proteome</keyword>
<evidence type="ECO:0000313" key="1">
    <source>
        <dbReference type="EMBL" id="KAJ7753175.1"/>
    </source>
</evidence>
<name>A0AAD7J1I5_9AGAR</name>
<sequence length="325" mass="34970">MRPRCVGAWRLFASRGVGRADSHADRRQDRHDAAASTALPCLVSSTYLRPRHGIPVLPCSLPLLLLLLRRALVSLPARDNVDLHRGLPLHAGTAVLGEGEGAGWERGEGIGIRVRPNAIVDVVVRLLRWGGGAGTGDGVEGGALLPRRDDVWARAGRRSVVVATLPHPTMSTYDRATPHLSTRHHLFPRCRAAGSRWHLHTRAHLVRRGCSTTSSLDANYSPFLFPDRAVGDTSGGGPHLHTGASVNRVQSQIERCSSSSDLALLFLVTDLAVLRWTCAGAVAMCDSGGDTLTRKLGARIPRPSSLLLEGHLHGGLPLPRRVYIA</sequence>
<dbReference type="AlphaFoldDB" id="A0AAD7J1I5"/>
<evidence type="ECO:0000313" key="2">
    <source>
        <dbReference type="Proteomes" id="UP001215598"/>
    </source>
</evidence>
<proteinExistence type="predicted"/>
<reference evidence="1" key="1">
    <citation type="submission" date="2023-03" db="EMBL/GenBank/DDBJ databases">
        <title>Massive genome expansion in bonnet fungi (Mycena s.s.) driven by repeated elements and novel gene families across ecological guilds.</title>
        <authorList>
            <consortium name="Lawrence Berkeley National Laboratory"/>
            <person name="Harder C.B."/>
            <person name="Miyauchi S."/>
            <person name="Viragh M."/>
            <person name="Kuo A."/>
            <person name="Thoen E."/>
            <person name="Andreopoulos B."/>
            <person name="Lu D."/>
            <person name="Skrede I."/>
            <person name="Drula E."/>
            <person name="Henrissat B."/>
            <person name="Morin E."/>
            <person name="Kohler A."/>
            <person name="Barry K."/>
            <person name="LaButti K."/>
            <person name="Morin E."/>
            <person name="Salamov A."/>
            <person name="Lipzen A."/>
            <person name="Mereny Z."/>
            <person name="Hegedus B."/>
            <person name="Baldrian P."/>
            <person name="Stursova M."/>
            <person name="Weitz H."/>
            <person name="Taylor A."/>
            <person name="Grigoriev I.V."/>
            <person name="Nagy L.G."/>
            <person name="Martin F."/>
            <person name="Kauserud H."/>
        </authorList>
    </citation>
    <scope>NUCLEOTIDE SEQUENCE</scope>
    <source>
        <strain evidence="1">CBHHK182m</strain>
    </source>
</reference>
<dbReference type="Proteomes" id="UP001215598">
    <property type="component" value="Unassembled WGS sequence"/>
</dbReference>
<gene>
    <name evidence="1" type="ORF">B0H16DRAFT_775295</name>
</gene>
<dbReference type="EMBL" id="JARKIB010000056">
    <property type="protein sequence ID" value="KAJ7753175.1"/>
    <property type="molecule type" value="Genomic_DNA"/>
</dbReference>
<protein>
    <submittedName>
        <fullName evidence="1">Uncharacterized protein</fullName>
    </submittedName>
</protein>